<feature type="domain" description="UBP-type" evidence="9">
    <location>
        <begin position="392"/>
        <end position="496"/>
    </location>
</feature>
<evidence type="ECO:0000259" key="7">
    <source>
        <dbReference type="PROSITE" id="PS50076"/>
    </source>
</evidence>
<protein>
    <recommendedName>
        <fullName evidence="6">Ubiquitin carboxyl-terminal hydrolase</fullName>
        <ecNumber evidence="6">3.4.19.12</ecNumber>
    </recommendedName>
</protein>
<evidence type="ECO:0000259" key="9">
    <source>
        <dbReference type="PROSITE" id="PS50271"/>
    </source>
</evidence>
<evidence type="ECO:0000259" key="8">
    <source>
        <dbReference type="PROSITE" id="PS50235"/>
    </source>
</evidence>
<dbReference type="SMART" id="SM00271">
    <property type="entry name" value="DnaJ"/>
    <property type="match status" value="1"/>
</dbReference>
<evidence type="ECO:0000313" key="11">
    <source>
        <dbReference type="WBParaSite" id="sdigi.contig768.g9714.t1"/>
    </source>
</evidence>
<dbReference type="InterPro" id="IPR051736">
    <property type="entry name" value="DnaJ-B11-like"/>
</dbReference>
<dbReference type="PROSITE" id="PS50076">
    <property type="entry name" value="DNAJ_2"/>
    <property type="match status" value="1"/>
</dbReference>
<reference evidence="11" key="1">
    <citation type="submission" date="2022-11" db="UniProtKB">
        <authorList>
            <consortium name="WormBaseParasite"/>
        </authorList>
    </citation>
    <scope>IDENTIFICATION</scope>
</reference>
<proteinExistence type="inferred from homology"/>
<dbReference type="GO" id="GO:0051787">
    <property type="term" value="F:misfolded protein binding"/>
    <property type="evidence" value="ECO:0007669"/>
    <property type="project" value="TreeGrafter"/>
</dbReference>
<dbReference type="InterPro" id="IPR008971">
    <property type="entry name" value="HSP40/DnaJ_pept-bd"/>
</dbReference>
<dbReference type="InterPro" id="IPR001623">
    <property type="entry name" value="DnaJ_domain"/>
</dbReference>
<dbReference type="GO" id="GO:0005783">
    <property type="term" value="C:endoplasmic reticulum"/>
    <property type="evidence" value="ECO:0007669"/>
    <property type="project" value="TreeGrafter"/>
</dbReference>
<dbReference type="Gene3D" id="2.60.260.20">
    <property type="entry name" value="Urease metallochaperone UreE, N-terminal domain"/>
    <property type="match status" value="2"/>
</dbReference>
<keyword evidence="6" id="KW-0833">Ubl conjugation pathway</keyword>
<evidence type="ECO:0000313" key="10">
    <source>
        <dbReference type="Proteomes" id="UP000887581"/>
    </source>
</evidence>
<evidence type="ECO:0000256" key="3">
    <source>
        <dbReference type="ARBA" id="ARBA00022771"/>
    </source>
</evidence>
<dbReference type="GO" id="GO:0051082">
    <property type="term" value="F:unfolded protein binding"/>
    <property type="evidence" value="ECO:0007669"/>
    <property type="project" value="InterPro"/>
</dbReference>
<name>A0A915Q725_9BILA</name>
<dbReference type="GO" id="GO:0016579">
    <property type="term" value="P:protein deubiquitination"/>
    <property type="evidence" value="ECO:0007669"/>
    <property type="project" value="InterPro"/>
</dbReference>
<dbReference type="InterPro" id="IPR002939">
    <property type="entry name" value="DnaJ_C"/>
</dbReference>
<keyword evidence="6" id="KW-0378">Hydrolase</keyword>
<dbReference type="EC" id="3.4.19.12" evidence="6"/>
<feature type="domain" description="USP" evidence="8">
    <location>
        <begin position="534"/>
        <end position="871"/>
    </location>
</feature>
<keyword evidence="2" id="KW-0732">Signal</keyword>
<dbReference type="PROSITE" id="PS00973">
    <property type="entry name" value="USP_2"/>
    <property type="match status" value="1"/>
</dbReference>
<dbReference type="InterPro" id="IPR028889">
    <property type="entry name" value="USP"/>
</dbReference>
<evidence type="ECO:0000256" key="4">
    <source>
        <dbReference type="ARBA" id="ARBA00022833"/>
    </source>
</evidence>
<dbReference type="Gene3D" id="1.10.287.110">
    <property type="entry name" value="DnaJ domain"/>
    <property type="match status" value="1"/>
</dbReference>
<evidence type="ECO:0000256" key="1">
    <source>
        <dbReference type="ARBA" id="ARBA00022723"/>
    </source>
</evidence>
<dbReference type="GO" id="GO:0008270">
    <property type="term" value="F:zinc ion binding"/>
    <property type="evidence" value="ECO:0007669"/>
    <property type="project" value="UniProtKB-KW"/>
</dbReference>
<dbReference type="SUPFAM" id="SSF46565">
    <property type="entry name" value="Chaperone J-domain"/>
    <property type="match status" value="1"/>
</dbReference>
<dbReference type="Pfam" id="PF02148">
    <property type="entry name" value="zf-UBP"/>
    <property type="match status" value="1"/>
</dbReference>
<dbReference type="InterPro" id="IPR001394">
    <property type="entry name" value="Peptidase_C19_UCH"/>
</dbReference>
<keyword evidence="6" id="KW-0645">Protease</keyword>
<comment type="similarity">
    <text evidence="6">Belongs to the peptidase C19 family.</text>
</comment>
<dbReference type="Gene3D" id="3.30.40.10">
    <property type="entry name" value="Zinc/RING finger domain, C3HC4 (zinc finger)"/>
    <property type="match status" value="1"/>
</dbReference>
<accession>A0A915Q725</accession>
<dbReference type="Proteomes" id="UP000887581">
    <property type="component" value="Unplaced"/>
</dbReference>
<dbReference type="Pfam" id="PF00443">
    <property type="entry name" value="UCH"/>
    <property type="match status" value="1"/>
</dbReference>
<dbReference type="FunFam" id="2.60.260.20:FF:000013">
    <property type="entry name" value="DnaJ subfamily B member 11"/>
    <property type="match status" value="1"/>
</dbReference>
<keyword evidence="6" id="KW-0788">Thiol protease</keyword>
<dbReference type="GO" id="GO:0006457">
    <property type="term" value="P:protein folding"/>
    <property type="evidence" value="ECO:0007669"/>
    <property type="project" value="InterPro"/>
</dbReference>
<comment type="catalytic activity">
    <reaction evidence="6">
        <text>Thiol-dependent hydrolysis of ester, thioester, amide, peptide and isopeptide bonds formed by the C-terminal Gly of ubiquitin (a 76-residue protein attached to proteins as an intracellular targeting signal).</text>
        <dbReference type="EC" id="3.4.19.12"/>
    </reaction>
</comment>
<evidence type="ECO:0000256" key="5">
    <source>
        <dbReference type="PROSITE-ProRule" id="PRU00502"/>
    </source>
</evidence>
<dbReference type="WBParaSite" id="sdigi.contig768.g9714.t1">
    <property type="protein sequence ID" value="sdigi.contig768.g9714.t1"/>
    <property type="gene ID" value="sdigi.contig768.g9714"/>
</dbReference>
<dbReference type="InterPro" id="IPR013083">
    <property type="entry name" value="Znf_RING/FYVE/PHD"/>
</dbReference>
<dbReference type="InterPro" id="IPR018200">
    <property type="entry name" value="USP_CS"/>
</dbReference>
<dbReference type="PROSITE" id="PS00636">
    <property type="entry name" value="DNAJ_1"/>
    <property type="match status" value="1"/>
</dbReference>
<dbReference type="Gene3D" id="3.90.70.10">
    <property type="entry name" value="Cysteine proteinases"/>
    <property type="match status" value="1"/>
</dbReference>
<dbReference type="InterPro" id="IPR018253">
    <property type="entry name" value="DnaJ_domain_CS"/>
</dbReference>
<dbReference type="PROSITE" id="PS50235">
    <property type="entry name" value="USP_3"/>
    <property type="match status" value="1"/>
</dbReference>
<keyword evidence="3 5" id="KW-0863">Zinc-finger</keyword>
<dbReference type="GO" id="GO:0006508">
    <property type="term" value="P:proteolysis"/>
    <property type="evidence" value="ECO:0007669"/>
    <property type="project" value="UniProtKB-KW"/>
</dbReference>
<keyword evidence="1" id="KW-0479">Metal-binding</keyword>
<dbReference type="SUPFAM" id="SSF49493">
    <property type="entry name" value="HSP40/DnaJ peptide-binding domain"/>
    <property type="match status" value="2"/>
</dbReference>
<dbReference type="Pfam" id="PF00226">
    <property type="entry name" value="DnaJ"/>
    <property type="match status" value="1"/>
</dbReference>
<keyword evidence="4" id="KW-0862">Zinc</keyword>
<dbReference type="PROSITE" id="PS00972">
    <property type="entry name" value="USP_1"/>
    <property type="match status" value="1"/>
</dbReference>
<dbReference type="PANTHER" id="PTHR44298:SF1">
    <property type="entry name" value="DNAJ HOMOLOG SUBFAMILY B MEMBER 11"/>
    <property type="match status" value="1"/>
</dbReference>
<evidence type="ECO:0000256" key="6">
    <source>
        <dbReference type="RuleBase" id="RU366025"/>
    </source>
</evidence>
<dbReference type="InterPro" id="IPR001607">
    <property type="entry name" value="Znf_UBP"/>
</dbReference>
<dbReference type="PROSITE" id="PS50271">
    <property type="entry name" value="ZF_UBP"/>
    <property type="match status" value="1"/>
</dbReference>
<dbReference type="CDD" id="cd06257">
    <property type="entry name" value="DnaJ"/>
    <property type="match status" value="1"/>
</dbReference>
<dbReference type="InterPro" id="IPR036869">
    <property type="entry name" value="J_dom_sf"/>
</dbReference>
<dbReference type="PRINTS" id="PR00625">
    <property type="entry name" value="JDOMAIN"/>
</dbReference>
<dbReference type="SUPFAM" id="SSF54001">
    <property type="entry name" value="Cysteine proteinases"/>
    <property type="match status" value="1"/>
</dbReference>
<dbReference type="Pfam" id="PF01556">
    <property type="entry name" value="DnaJ_C"/>
    <property type="match status" value="1"/>
</dbReference>
<feature type="domain" description="J" evidence="7">
    <location>
        <begin position="8"/>
        <end position="73"/>
    </location>
</feature>
<dbReference type="SUPFAM" id="SSF57850">
    <property type="entry name" value="RING/U-box"/>
    <property type="match status" value="1"/>
</dbReference>
<dbReference type="GO" id="GO:0004843">
    <property type="term" value="F:cysteine-type deubiquitinase activity"/>
    <property type="evidence" value="ECO:0007669"/>
    <property type="project" value="UniProtKB-UniRule"/>
</dbReference>
<evidence type="ECO:0000256" key="2">
    <source>
        <dbReference type="ARBA" id="ARBA00022729"/>
    </source>
</evidence>
<dbReference type="AlphaFoldDB" id="A0A915Q725"/>
<dbReference type="PANTHER" id="PTHR44298">
    <property type="entry name" value="DNAJ HOMOLOG SUBFAMILY B MEMBER 11"/>
    <property type="match status" value="1"/>
</dbReference>
<sequence>MLVSAGRDFYKILKIPRNANIDQIKKAYRKLAKELHPDKQSDDPTAQEKFQDIGAAYEVLSDEEKRKIYDQYGEEGLKNRGGGDGGSFHEPFSSFFGDFFHSNGQREEGTLRGADVVMDLWVTLEEVYNGHFVEVKRIKSLYKQTSGTRKCNCRHEMRTEQLGAGRFQMFQVKVCDECPNVMLVQEVRNLEVEIEVGVDEGQTQSFSGEGEPHIEGEPGDLKFVIRIEKHPIFERRGLDLYTNITISLEDALNGFRMEITHLDGHKVEVVREKITWPGARIRKKDEGLPSYSNNNKKGILYITVDIDFPRGELTPEQKEAIKAVLNQESFKPKIESLFNFAIANENSYGNISCFFRSGLSNVVTNQPEIRIEYAYRRPMNNPCKHIGKNLRTLSKTLNSVVYAVIFPNNAKAREVHARYVHCMQCKTRLNALMCACCQCSTFACLTHIQEHLATKEHLFAISVETGFIYCHQCGDFVYDREMEDARRDAENGCRRSLNLSTRSIWYPGAAVVDVCHDDPTRMVRFSKSSIRGLRGLVNLGNTCFMNCIIQAIVHTPHLKDYFLTDQHHCASSSSHSKAQCLMCELANTFQEFYKGDITPYKPNRFLNLVWTHARHLAGYEQQDAHEFFIAALDVLHRHSGSSSLPSTPNECNCIIDWIFTGKLQSDLTCSICGCVSTTVDPFWDISLDVAQEVLRSPSSSSGSPQQITLEDCLHRYIMPEHLGSNAKTKCARCETYEESTKQLTLKTLPMVACFHLKRFEHSRKDRKKMDTKIKYPQFIDMTPFTASFRERSTSVPESKTSIVTDLLTTNRNKYELFAVVNHLGTMESGHYTCYIRHQRNQWFQCDDQKVTKVPTERVLSSQGYLLFYHKCHSDYY</sequence>
<dbReference type="CDD" id="cd10747">
    <property type="entry name" value="DnaJ_C"/>
    <property type="match status" value="1"/>
</dbReference>
<dbReference type="InterPro" id="IPR038765">
    <property type="entry name" value="Papain-like_cys_pep_sf"/>
</dbReference>
<organism evidence="10 11">
    <name type="scientific">Setaria digitata</name>
    <dbReference type="NCBI Taxonomy" id="48799"/>
    <lineage>
        <taxon>Eukaryota</taxon>
        <taxon>Metazoa</taxon>
        <taxon>Ecdysozoa</taxon>
        <taxon>Nematoda</taxon>
        <taxon>Chromadorea</taxon>
        <taxon>Rhabditida</taxon>
        <taxon>Spirurina</taxon>
        <taxon>Spiruromorpha</taxon>
        <taxon>Filarioidea</taxon>
        <taxon>Setariidae</taxon>
        <taxon>Setaria</taxon>
    </lineage>
</organism>
<keyword evidence="10" id="KW-1185">Reference proteome</keyword>